<gene>
    <name evidence="3" type="primary">LOC127750796</name>
</gene>
<dbReference type="Proteomes" id="UP000504606">
    <property type="component" value="Unplaced"/>
</dbReference>
<reference evidence="3" key="1">
    <citation type="submission" date="2025-08" db="UniProtKB">
        <authorList>
            <consortium name="RefSeq"/>
        </authorList>
    </citation>
    <scope>IDENTIFICATION</scope>
    <source>
        <tissue evidence="3">Whole organism</tissue>
    </source>
</reference>
<dbReference type="AlphaFoldDB" id="A0A9C6XSC7"/>
<dbReference type="RefSeq" id="XP_052129252.1">
    <property type="nucleotide sequence ID" value="XM_052273292.1"/>
</dbReference>
<keyword evidence="1" id="KW-0732">Signal</keyword>
<feature type="signal peptide" evidence="1">
    <location>
        <begin position="1"/>
        <end position="17"/>
    </location>
</feature>
<name>A0A9C6XSC7_FRAOC</name>
<dbReference type="KEGG" id="foc:127750796"/>
<organism evidence="2 3">
    <name type="scientific">Frankliniella occidentalis</name>
    <name type="common">Western flower thrips</name>
    <name type="synonym">Euthrips occidentalis</name>
    <dbReference type="NCBI Taxonomy" id="133901"/>
    <lineage>
        <taxon>Eukaryota</taxon>
        <taxon>Metazoa</taxon>
        <taxon>Ecdysozoa</taxon>
        <taxon>Arthropoda</taxon>
        <taxon>Hexapoda</taxon>
        <taxon>Insecta</taxon>
        <taxon>Pterygota</taxon>
        <taxon>Neoptera</taxon>
        <taxon>Paraneoptera</taxon>
        <taxon>Thysanoptera</taxon>
        <taxon>Terebrantia</taxon>
        <taxon>Thripoidea</taxon>
        <taxon>Thripidae</taxon>
        <taxon>Frankliniella</taxon>
    </lineage>
</organism>
<evidence type="ECO:0000313" key="2">
    <source>
        <dbReference type="Proteomes" id="UP000504606"/>
    </source>
</evidence>
<keyword evidence="2" id="KW-1185">Reference proteome</keyword>
<sequence length="328" mass="35474">MLMLWFAALLAATLSTGIPTTVTCETRVFGDATVGCIPGLDEDQLAVAYATVNPSFHPKGVWSLSITLQRHRSARRVHDFINILDSIARSRCHVTTAYYNAEFCADVNVARNVTNAAYDALFPDEDLGIVTPANTSVFIPEYVSFHEVRVNELWSQLHDGAGQPVFVDRVVLQKLSELIRAKVARLKQLADDDANMWTKLLVYSTAPSSSALACPVLEDAYAHAASMLPPGVTFNGPLSCSALPPLGIRRSVREVILTMYLDVGLVCSDTLAFPVPIIFNETHLLTLVVPDGAVLSCAGEPPERTASLCAEGLYPRGPPLPESCVHGP</sequence>
<evidence type="ECO:0000256" key="1">
    <source>
        <dbReference type="SAM" id="SignalP"/>
    </source>
</evidence>
<accession>A0A9C6XSC7</accession>
<feature type="chain" id="PRO_5038432393" evidence="1">
    <location>
        <begin position="18"/>
        <end position="328"/>
    </location>
</feature>
<dbReference type="GeneID" id="127750796"/>
<evidence type="ECO:0000313" key="3">
    <source>
        <dbReference type="RefSeq" id="XP_052129252.1"/>
    </source>
</evidence>
<protein>
    <submittedName>
        <fullName evidence="3">Uncharacterized protein LOC127750796</fullName>
    </submittedName>
</protein>
<proteinExistence type="predicted"/>